<proteinExistence type="predicted"/>
<dbReference type="PRINTS" id="PR01407">
    <property type="entry name" value="BUTYPHLNCDUF"/>
</dbReference>
<dbReference type="SUPFAM" id="SSF49899">
    <property type="entry name" value="Concanavalin A-like lectins/glucanases"/>
    <property type="match status" value="1"/>
</dbReference>
<evidence type="ECO:0000259" key="6">
    <source>
        <dbReference type="PROSITE" id="PS50188"/>
    </source>
</evidence>
<dbReference type="KEGG" id="dord:105991339"/>
<name>A0A1S3FS89_DIPOR</name>
<feature type="domain" description="B30.2/SPRY" evidence="6">
    <location>
        <begin position="151"/>
        <end position="343"/>
    </location>
</feature>
<dbReference type="FunFam" id="2.60.120.920:FF:000004">
    <property type="entry name" value="Butyrophilin subfamily 1 member A1"/>
    <property type="match status" value="1"/>
</dbReference>
<dbReference type="Pfam" id="PF13765">
    <property type="entry name" value="PRY"/>
    <property type="match status" value="1"/>
</dbReference>
<dbReference type="SMART" id="SM00449">
    <property type="entry name" value="SPRY"/>
    <property type="match status" value="1"/>
</dbReference>
<dbReference type="FunCoup" id="A0A1S3FS89">
    <property type="interactions" value="197"/>
</dbReference>
<dbReference type="OrthoDB" id="9830878at2759"/>
<dbReference type="GeneID" id="105991339"/>
<evidence type="ECO:0000313" key="7">
    <source>
        <dbReference type="Proteomes" id="UP000081671"/>
    </source>
</evidence>
<dbReference type="InterPro" id="IPR003877">
    <property type="entry name" value="SPRY_dom"/>
</dbReference>
<dbReference type="STRING" id="10020.ENSDORP00000021823"/>
<dbReference type="InterPro" id="IPR003879">
    <property type="entry name" value="Butyrophylin_SPRY"/>
</dbReference>
<dbReference type="InParanoid" id="A0A1S3FS89"/>
<evidence type="ECO:0000256" key="1">
    <source>
        <dbReference type="ARBA" id="ARBA00022771"/>
    </source>
</evidence>
<dbReference type="Proteomes" id="UP000081671">
    <property type="component" value="Unplaced"/>
</dbReference>
<dbReference type="InterPro" id="IPR043136">
    <property type="entry name" value="B30.2/SPRY_sf"/>
</dbReference>
<evidence type="ECO:0000256" key="2">
    <source>
        <dbReference type="ARBA" id="ARBA00022833"/>
    </source>
</evidence>
<evidence type="ECO:0000259" key="5">
    <source>
        <dbReference type="PROSITE" id="PS50119"/>
    </source>
</evidence>
<keyword evidence="1 3" id="KW-0863">Zinc-finger</keyword>
<accession>A0A1S3FS89</accession>
<sequence length="343" mass="39542">MAEDEYCEVHQEPLCLFCDEDQITLCNKCFQSPEHHLHLVYGIQEAAEKSRKLFQEILTALREKLEVARSILADEQERMKMIQEEEQNLKEIIESEYGLRFRLLTEENELSLLRLQGCKFDLNLRKAKQNQQIRFSTELEKSQEALQALLLLLKHYTVYINQYEKSQNGHITLDPETAHPCLVLSKNLKSVRLRNIQQDVPGKPWKCDFSATVCAAESFSSGKHYWEVNVAMASRWQLGICSVTDRKGNRMEASGNKVLLMGSMMGTDYTSWVFPPLKKIYLGKQMHRVGVFLDYEYGQLSFYDVTESSLIYHFSHLTFQGNIKPVFALCTSSGDLNSDSLTV</sequence>
<dbReference type="CTD" id="205860"/>
<dbReference type="InterPro" id="IPR013320">
    <property type="entry name" value="ConA-like_dom_sf"/>
</dbReference>
<evidence type="ECO:0000256" key="3">
    <source>
        <dbReference type="PROSITE-ProRule" id="PRU00024"/>
    </source>
</evidence>
<keyword evidence="2" id="KW-0862">Zinc</keyword>
<evidence type="ECO:0000313" key="8">
    <source>
        <dbReference type="RefSeq" id="XP_012879426.1"/>
    </source>
</evidence>
<dbReference type="SMART" id="SM00589">
    <property type="entry name" value="PRY"/>
    <property type="match status" value="1"/>
</dbReference>
<feature type="domain" description="B box-type" evidence="5">
    <location>
        <begin position="2"/>
        <end position="43"/>
    </location>
</feature>
<protein>
    <submittedName>
        <fullName evidence="8">Probable E3 ubiquitin-protein ligase TRIML2</fullName>
    </submittedName>
</protein>
<dbReference type="InterPro" id="IPR050143">
    <property type="entry name" value="TRIM/RBCC"/>
</dbReference>
<gene>
    <name evidence="8" type="primary">Triml2</name>
</gene>
<dbReference type="RefSeq" id="XP_012879426.1">
    <property type="nucleotide sequence ID" value="XM_013023972.1"/>
</dbReference>
<keyword evidence="4" id="KW-0175">Coiled coil</keyword>
<dbReference type="SUPFAM" id="SSF57845">
    <property type="entry name" value="B-box zinc-binding domain"/>
    <property type="match status" value="1"/>
</dbReference>
<dbReference type="InterPro" id="IPR006574">
    <property type="entry name" value="PRY"/>
</dbReference>
<dbReference type="GO" id="GO:0008270">
    <property type="term" value="F:zinc ion binding"/>
    <property type="evidence" value="ECO:0007669"/>
    <property type="project" value="UniProtKB-KW"/>
</dbReference>
<dbReference type="AlphaFoldDB" id="A0A1S3FS89"/>
<dbReference type="PROSITE" id="PS50119">
    <property type="entry name" value="ZF_BBOX"/>
    <property type="match status" value="1"/>
</dbReference>
<keyword evidence="1 3" id="KW-0479">Metal-binding</keyword>
<dbReference type="Gene3D" id="3.30.160.60">
    <property type="entry name" value="Classic Zinc Finger"/>
    <property type="match status" value="1"/>
</dbReference>
<reference evidence="8" key="1">
    <citation type="submission" date="2025-08" db="UniProtKB">
        <authorList>
            <consortium name="RefSeq"/>
        </authorList>
    </citation>
    <scope>IDENTIFICATION</scope>
    <source>
        <tissue evidence="8">Kidney</tissue>
    </source>
</reference>
<feature type="coiled-coil region" evidence="4">
    <location>
        <begin position="58"/>
        <end position="92"/>
    </location>
</feature>
<organism evidence="7 8">
    <name type="scientific">Dipodomys ordii</name>
    <name type="common">Ord's kangaroo rat</name>
    <dbReference type="NCBI Taxonomy" id="10020"/>
    <lineage>
        <taxon>Eukaryota</taxon>
        <taxon>Metazoa</taxon>
        <taxon>Chordata</taxon>
        <taxon>Craniata</taxon>
        <taxon>Vertebrata</taxon>
        <taxon>Euteleostomi</taxon>
        <taxon>Mammalia</taxon>
        <taxon>Eutheria</taxon>
        <taxon>Euarchontoglires</taxon>
        <taxon>Glires</taxon>
        <taxon>Rodentia</taxon>
        <taxon>Castorimorpha</taxon>
        <taxon>Heteromyidae</taxon>
        <taxon>Dipodomyinae</taxon>
        <taxon>Dipodomys</taxon>
    </lineage>
</organism>
<dbReference type="PANTHER" id="PTHR24103">
    <property type="entry name" value="E3 UBIQUITIN-PROTEIN LIGASE TRIM"/>
    <property type="match status" value="1"/>
</dbReference>
<dbReference type="InterPro" id="IPR000315">
    <property type="entry name" value="Znf_B-box"/>
</dbReference>
<dbReference type="Gene3D" id="2.60.120.920">
    <property type="match status" value="1"/>
</dbReference>
<evidence type="ECO:0000256" key="4">
    <source>
        <dbReference type="SAM" id="Coils"/>
    </source>
</evidence>
<dbReference type="InterPro" id="IPR001870">
    <property type="entry name" value="B30.2/SPRY"/>
</dbReference>
<dbReference type="PROSITE" id="PS50188">
    <property type="entry name" value="B302_SPRY"/>
    <property type="match status" value="1"/>
</dbReference>
<dbReference type="Pfam" id="PF00622">
    <property type="entry name" value="SPRY"/>
    <property type="match status" value="1"/>
</dbReference>
<keyword evidence="7" id="KW-1185">Reference proteome</keyword>